<comment type="similarity">
    <text evidence="7">Belongs to the binding-protein-dependent transport system permease family.</text>
</comment>
<comment type="subcellular location">
    <subcellularLocation>
        <location evidence="1 7">Cell membrane</location>
        <topology evidence="1 7">Multi-pass membrane protein</topology>
    </subcellularLocation>
</comment>
<dbReference type="PANTHER" id="PTHR43163:SF6">
    <property type="entry name" value="DIPEPTIDE TRANSPORT SYSTEM PERMEASE PROTEIN DPPB-RELATED"/>
    <property type="match status" value="1"/>
</dbReference>
<dbReference type="EMBL" id="VYDA01000585">
    <property type="protein sequence ID" value="MYH63284.1"/>
    <property type="molecule type" value="Genomic_DNA"/>
</dbReference>
<feature type="transmembrane region" description="Helical" evidence="7">
    <location>
        <begin position="138"/>
        <end position="165"/>
    </location>
</feature>
<keyword evidence="6 7" id="KW-0472">Membrane</keyword>
<reference evidence="9" key="1">
    <citation type="submission" date="2019-09" db="EMBL/GenBank/DDBJ databases">
        <title>Characterisation of the sponge microbiome using genome-centric metagenomics.</title>
        <authorList>
            <person name="Engelberts J.P."/>
            <person name="Robbins S.J."/>
            <person name="De Goeij J.M."/>
            <person name="Aranda M."/>
            <person name="Bell S.C."/>
            <person name="Webster N.S."/>
        </authorList>
    </citation>
    <scope>NUCLEOTIDE SEQUENCE</scope>
    <source>
        <strain evidence="9">SB0675_bin_29</strain>
    </source>
</reference>
<feature type="transmembrane region" description="Helical" evidence="7">
    <location>
        <begin position="233"/>
        <end position="257"/>
    </location>
</feature>
<evidence type="ECO:0000256" key="5">
    <source>
        <dbReference type="ARBA" id="ARBA00022989"/>
    </source>
</evidence>
<evidence type="ECO:0000256" key="7">
    <source>
        <dbReference type="RuleBase" id="RU363032"/>
    </source>
</evidence>
<evidence type="ECO:0000256" key="2">
    <source>
        <dbReference type="ARBA" id="ARBA00022448"/>
    </source>
</evidence>
<dbReference type="PROSITE" id="PS50928">
    <property type="entry name" value="ABC_TM1"/>
    <property type="match status" value="1"/>
</dbReference>
<dbReference type="GO" id="GO:0005886">
    <property type="term" value="C:plasma membrane"/>
    <property type="evidence" value="ECO:0007669"/>
    <property type="project" value="UniProtKB-SubCell"/>
</dbReference>
<dbReference type="SUPFAM" id="SSF161098">
    <property type="entry name" value="MetI-like"/>
    <property type="match status" value="1"/>
</dbReference>
<evidence type="ECO:0000256" key="3">
    <source>
        <dbReference type="ARBA" id="ARBA00022475"/>
    </source>
</evidence>
<keyword evidence="2 7" id="KW-0813">Transport</keyword>
<dbReference type="Pfam" id="PF19300">
    <property type="entry name" value="BPD_transp_1_N"/>
    <property type="match status" value="1"/>
</dbReference>
<name>A0A6B1GB15_9CHLR</name>
<gene>
    <name evidence="9" type="ORF">F4148_16515</name>
</gene>
<keyword evidence="3" id="KW-1003">Cell membrane</keyword>
<feature type="transmembrane region" description="Helical" evidence="7">
    <location>
        <begin position="9"/>
        <end position="30"/>
    </location>
</feature>
<evidence type="ECO:0000256" key="4">
    <source>
        <dbReference type="ARBA" id="ARBA00022692"/>
    </source>
</evidence>
<evidence type="ECO:0000259" key="8">
    <source>
        <dbReference type="PROSITE" id="PS50928"/>
    </source>
</evidence>
<feature type="domain" description="ABC transmembrane type-1" evidence="8">
    <location>
        <begin position="99"/>
        <end position="296"/>
    </location>
</feature>
<keyword evidence="5 7" id="KW-1133">Transmembrane helix</keyword>
<comment type="caution">
    <text evidence="9">The sequence shown here is derived from an EMBL/GenBank/DDBJ whole genome shotgun (WGS) entry which is preliminary data.</text>
</comment>
<dbReference type="InterPro" id="IPR035906">
    <property type="entry name" value="MetI-like_sf"/>
</dbReference>
<dbReference type="GO" id="GO:0055085">
    <property type="term" value="P:transmembrane transport"/>
    <property type="evidence" value="ECO:0007669"/>
    <property type="project" value="InterPro"/>
</dbReference>
<accession>A0A6B1GB15</accession>
<dbReference type="Gene3D" id="1.10.3720.10">
    <property type="entry name" value="MetI-like"/>
    <property type="match status" value="1"/>
</dbReference>
<sequence length="313" mass="34723">MTRYVLGRFAGIIGVLFIVSIMIFLMIHTIPGGPFDAMPTTSEFREIPEHIREKLMAKYGLDKPLYVQYFRYMWAALRGDFGISFRYGEPVTDFISRSWPATAQLGLSAMAIGIPIGIGLGILAALRPNTWLDYLTNVVVITTFVTPVFVIAIMSIIIFAVILKWLPSGGWGEPKQWILPTFVYAVGQIGGMARFTRASMVDAMQAEYVRTARAKGLRESAVVMRHAFRSASLPLVTLLGPMVVNLLLGSFFIEAIFRIPGIGGQITLALYNRDYPVIMALILLWTFAIAIAYLVTDLLYGVVDPRIRVGGTM</sequence>
<dbReference type="CDD" id="cd06261">
    <property type="entry name" value="TM_PBP2"/>
    <property type="match status" value="1"/>
</dbReference>
<feature type="transmembrane region" description="Helical" evidence="7">
    <location>
        <begin position="277"/>
        <end position="303"/>
    </location>
</feature>
<dbReference type="InterPro" id="IPR045621">
    <property type="entry name" value="BPD_transp_1_N"/>
</dbReference>
<protein>
    <submittedName>
        <fullName evidence="9">ABC transporter permease</fullName>
    </submittedName>
</protein>
<proteinExistence type="inferred from homology"/>
<feature type="transmembrane region" description="Helical" evidence="7">
    <location>
        <begin position="105"/>
        <end position="126"/>
    </location>
</feature>
<feature type="transmembrane region" description="Helical" evidence="7">
    <location>
        <begin position="177"/>
        <end position="195"/>
    </location>
</feature>
<dbReference type="InterPro" id="IPR000515">
    <property type="entry name" value="MetI-like"/>
</dbReference>
<evidence type="ECO:0000256" key="1">
    <source>
        <dbReference type="ARBA" id="ARBA00004651"/>
    </source>
</evidence>
<keyword evidence="4 7" id="KW-0812">Transmembrane</keyword>
<dbReference type="Pfam" id="PF00528">
    <property type="entry name" value="BPD_transp_1"/>
    <property type="match status" value="1"/>
</dbReference>
<evidence type="ECO:0000256" key="6">
    <source>
        <dbReference type="ARBA" id="ARBA00023136"/>
    </source>
</evidence>
<dbReference type="AlphaFoldDB" id="A0A6B1GB15"/>
<dbReference type="PANTHER" id="PTHR43163">
    <property type="entry name" value="DIPEPTIDE TRANSPORT SYSTEM PERMEASE PROTEIN DPPB-RELATED"/>
    <property type="match status" value="1"/>
</dbReference>
<evidence type="ECO:0000313" key="9">
    <source>
        <dbReference type="EMBL" id="MYH63284.1"/>
    </source>
</evidence>
<organism evidence="9">
    <name type="scientific">Caldilineaceae bacterium SB0675_bin_29</name>
    <dbReference type="NCBI Taxonomy" id="2605266"/>
    <lineage>
        <taxon>Bacteria</taxon>
        <taxon>Bacillati</taxon>
        <taxon>Chloroflexota</taxon>
        <taxon>Caldilineae</taxon>
        <taxon>Caldilineales</taxon>
        <taxon>Caldilineaceae</taxon>
    </lineage>
</organism>